<comment type="caution">
    <text evidence="1">The sequence shown here is derived from an EMBL/GenBank/DDBJ whole genome shotgun (WGS) entry which is preliminary data.</text>
</comment>
<accession>A0ACA9LLC7</accession>
<feature type="non-terminal residue" evidence="1">
    <location>
        <position position="1"/>
    </location>
</feature>
<evidence type="ECO:0000313" key="1">
    <source>
        <dbReference type="EMBL" id="CAG8536209.1"/>
    </source>
</evidence>
<sequence length="115" mass="12952">CNAGKTTNIAESAHADANREGIKMNLLLAIRKFESASSTKKVSLNSNATAIGNEELNDLDLEIAKYEKLRKLELIEYEFQHKKEMLDIDKQTKLASLYAQELANIKKEKELGINK</sequence>
<proteinExistence type="predicted"/>
<protein>
    <submittedName>
        <fullName evidence="1">7435_t:CDS:1</fullName>
    </submittedName>
</protein>
<organism evidence="1 2">
    <name type="scientific">Scutellospora calospora</name>
    <dbReference type="NCBI Taxonomy" id="85575"/>
    <lineage>
        <taxon>Eukaryota</taxon>
        <taxon>Fungi</taxon>
        <taxon>Fungi incertae sedis</taxon>
        <taxon>Mucoromycota</taxon>
        <taxon>Glomeromycotina</taxon>
        <taxon>Glomeromycetes</taxon>
        <taxon>Diversisporales</taxon>
        <taxon>Gigasporaceae</taxon>
        <taxon>Scutellospora</taxon>
    </lineage>
</organism>
<keyword evidence="2" id="KW-1185">Reference proteome</keyword>
<dbReference type="EMBL" id="CAJVPM010006548">
    <property type="protein sequence ID" value="CAG8536209.1"/>
    <property type="molecule type" value="Genomic_DNA"/>
</dbReference>
<reference evidence="1" key="1">
    <citation type="submission" date="2021-06" db="EMBL/GenBank/DDBJ databases">
        <authorList>
            <person name="Kallberg Y."/>
            <person name="Tangrot J."/>
            <person name="Rosling A."/>
        </authorList>
    </citation>
    <scope>NUCLEOTIDE SEQUENCE</scope>
    <source>
        <strain evidence="1">AU212A</strain>
    </source>
</reference>
<evidence type="ECO:0000313" key="2">
    <source>
        <dbReference type="Proteomes" id="UP000789860"/>
    </source>
</evidence>
<gene>
    <name evidence="1" type="ORF">SCALOS_LOCUS4654</name>
</gene>
<dbReference type="Proteomes" id="UP000789860">
    <property type="component" value="Unassembled WGS sequence"/>
</dbReference>
<name>A0ACA9LLC7_9GLOM</name>